<dbReference type="STRING" id="311410.LA5095_04934"/>
<dbReference type="EMBL" id="CXWC01000015">
    <property type="protein sequence ID" value="CTQ78219.1"/>
    <property type="molecule type" value="Genomic_DNA"/>
</dbReference>
<gene>
    <name evidence="6" type="primary">gcvA_23</name>
    <name evidence="6" type="ORF">LA5096_05509</name>
</gene>
<dbReference type="GeneID" id="97672755"/>
<evidence type="ECO:0000256" key="1">
    <source>
        <dbReference type="ARBA" id="ARBA00009437"/>
    </source>
</evidence>
<dbReference type="InterPro" id="IPR036388">
    <property type="entry name" value="WH-like_DNA-bd_sf"/>
</dbReference>
<evidence type="ECO:0000256" key="4">
    <source>
        <dbReference type="ARBA" id="ARBA00023163"/>
    </source>
</evidence>
<dbReference type="Gene3D" id="3.40.190.10">
    <property type="entry name" value="Periplasmic binding protein-like II"/>
    <property type="match status" value="2"/>
</dbReference>
<dbReference type="GO" id="GO:0003700">
    <property type="term" value="F:DNA-binding transcription factor activity"/>
    <property type="evidence" value="ECO:0007669"/>
    <property type="project" value="InterPro"/>
</dbReference>
<keyword evidence="7" id="KW-1185">Reference proteome</keyword>
<evidence type="ECO:0000313" key="7">
    <source>
        <dbReference type="Proteomes" id="UP000049983"/>
    </source>
</evidence>
<dbReference type="Pfam" id="PF00126">
    <property type="entry name" value="HTH_1"/>
    <property type="match status" value="1"/>
</dbReference>
<dbReference type="PANTHER" id="PTHR30537">
    <property type="entry name" value="HTH-TYPE TRANSCRIPTIONAL REGULATOR"/>
    <property type="match status" value="1"/>
</dbReference>
<dbReference type="Pfam" id="PF03466">
    <property type="entry name" value="LysR_substrate"/>
    <property type="match status" value="1"/>
</dbReference>
<keyword evidence="2" id="KW-0805">Transcription regulation</keyword>
<dbReference type="CDD" id="cd08432">
    <property type="entry name" value="PBP2_GcdR_TrpI_HvrB_AmpR_like"/>
    <property type="match status" value="1"/>
</dbReference>
<dbReference type="AlphaFoldDB" id="A0A0M6ZID6"/>
<name>A0A0M6ZID6_9HYPH</name>
<dbReference type="PROSITE" id="PS50931">
    <property type="entry name" value="HTH_LYSR"/>
    <property type="match status" value="1"/>
</dbReference>
<dbReference type="RefSeq" id="WP_082442943.1">
    <property type="nucleotide sequence ID" value="NZ_CXWA01000009.1"/>
</dbReference>
<dbReference type="Proteomes" id="UP000049983">
    <property type="component" value="Unassembled WGS sequence"/>
</dbReference>
<keyword evidence="3" id="KW-0238">DNA-binding</keyword>
<dbReference type="GO" id="GO:0043565">
    <property type="term" value="F:sequence-specific DNA binding"/>
    <property type="evidence" value="ECO:0007669"/>
    <property type="project" value="TreeGrafter"/>
</dbReference>
<reference evidence="7" key="1">
    <citation type="submission" date="2015-07" db="EMBL/GenBank/DDBJ databases">
        <authorList>
            <person name="Rodrigo-Torres Lidia"/>
            <person name="Arahal R.David."/>
        </authorList>
    </citation>
    <scope>NUCLEOTIDE SEQUENCE [LARGE SCALE GENOMIC DNA]</scope>
    <source>
        <strain evidence="7">CECT 5096</strain>
    </source>
</reference>
<protein>
    <submittedName>
        <fullName evidence="6">Gcv operon activator</fullName>
    </submittedName>
</protein>
<accession>A0A0M6ZID6</accession>
<proteinExistence type="inferred from homology"/>
<feature type="domain" description="HTH lysR-type" evidence="5">
    <location>
        <begin position="4"/>
        <end position="61"/>
    </location>
</feature>
<dbReference type="InterPro" id="IPR036390">
    <property type="entry name" value="WH_DNA-bd_sf"/>
</dbReference>
<dbReference type="Gene3D" id="1.10.10.10">
    <property type="entry name" value="Winged helix-like DNA-binding domain superfamily/Winged helix DNA-binding domain"/>
    <property type="match status" value="1"/>
</dbReference>
<evidence type="ECO:0000313" key="6">
    <source>
        <dbReference type="EMBL" id="CTQ78219.1"/>
    </source>
</evidence>
<dbReference type="GO" id="GO:0006351">
    <property type="term" value="P:DNA-templated transcription"/>
    <property type="evidence" value="ECO:0007669"/>
    <property type="project" value="TreeGrafter"/>
</dbReference>
<dbReference type="SUPFAM" id="SSF53850">
    <property type="entry name" value="Periplasmic binding protein-like II"/>
    <property type="match status" value="1"/>
</dbReference>
<dbReference type="InterPro" id="IPR000847">
    <property type="entry name" value="LysR_HTH_N"/>
</dbReference>
<evidence type="ECO:0000259" key="5">
    <source>
        <dbReference type="PROSITE" id="PS50931"/>
    </source>
</evidence>
<comment type="similarity">
    <text evidence="1">Belongs to the LysR transcriptional regulatory family.</text>
</comment>
<keyword evidence="4" id="KW-0804">Transcription</keyword>
<dbReference type="PANTHER" id="PTHR30537:SF26">
    <property type="entry name" value="GLYCINE CLEAVAGE SYSTEM TRANSCRIPTIONAL ACTIVATOR"/>
    <property type="match status" value="1"/>
</dbReference>
<organism evidence="6 7">
    <name type="scientific">Roseibium album</name>
    <dbReference type="NCBI Taxonomy" id="311410"/>
    <lineage>
        <taxon>Bacteria</taxon>
        <taxon>Pseudomonadati</taxon>
        <taxon>Pseudomonadota</taxon>
        <taxon>Alphaproteobacteria</taxon>
        <taxon>Hyphomicrobiales</taxon>
        <taxon>Stappiaceae</taxon>
        <taxon>Roseibium</taxon>
    </lineage>
</organism>
<evidence type="ECO:0000256" key="3">
    <source>
        <dbReference type="ARBA" id="ARBA00023125"/>
    </source>
</evidence>
<dbReference type="PRINTS" id="PR00039">
    <property type="entry name" value="HTHLYSR"/>
</dbReference>
<dbReference type="InterPro" id="IPR005119">
    <property type="entry name" value="LysR_subst-bd"/>
</dbReference>
<sequence>MRTPKLQHLRMFDAAARHLNFRLAAEEANLTQGAVAQAIRALETDLDVLLFHRNARGLSFTEVGQRYHSDVSRGLAIIEEATKKLQPESNVVTISVPPSFASKWLVPRLPKFMEINPETEVRIVASEHITDFQTQDVDAAVRQGGRPANQDLAIHRLAGLDLKAYCSPNADFCPVEPCGLRDLADLPLIQDGHRFWEKLLPEQGLPCPKASLQFNQTSLALDAAANGQGIAIAPHLIAFGDVNTGRLREVWLEEAEPELGFWLVHPVKQTANRIACKALIDWIADECR</sequence>
<dbReference type="SUPFAM" id="SSF46785">
    <property type="entry name" value="Winged helix' DNA-binding domain"/>
    <property type="match status" value="1"/>
</dbReference>
<dbReference type="OrthoDB" id="9813056at2"/>
<evidence type="ECO:0000256" key="2">
    <source>
        <dbReference type="ARBA" id="ARBA00023015"/>
    </source>
</evidence>
<dbReference type="InterPro" id="IPR058163">
    <property type="entry name" value="LysR-type_TF_proteobact-type"/>
</dbReference>